<evidence type="ECO:0000313" key="2">
    <source>
        <dbReference type="EMBL" id="KAK3333604.1"/>
    </source>
</evidence>
<sequence>MSSTSTPSPTSPRFPSAPALQQLLRQGPVSRKPRSALAADNLTAGKHAARRTPLSASLPVALSNPRRQQLRIAPVSTTNSLGKGRRMCIELTANSYPITKPANESLLCVFPSPIRPIPHNCRVRNTAVQLCAQLSLIRRNLSRFLTHPARKGSFSEPVALTSTSYTDPVRDVLYEVPVPVPVSVSIRVLPRASCRASLSKLVIASSFHRTCSKSSYRCFGLSKSKARTSSTTPSVSSSSCESIAHTTSPDSRNLCCQAHPTTAPAVPLAC</sequence>
<gene>
    <name evidence="2" type="ORF">B0T19DRAFT_130862</name>
</gene>
<proteinExistence type="predicted"/>
<name>A0AAE0MJP8_9PEZI</name>
<reference evidence="2" key="2">
    <citation type="submission" date="2023-06" db="EMBL/GenBank/DDBJ databases">
        <authorList>
            <consortium name="Lawrence Berkeley National Laboratory"/>
            <person name="Haridas S."/>
            <person name="Hensen N."/>
            <person name="Bonometti L."/>
            <person name="Westerberg I."/>
            <person name="Brannstrom I.O."/>
            <person name="Guillou S."/>
            <person name="Cros-Aarteil S."/>
            <person name="Calhoun S."/>
            <person name="Kuo A."/>
            <person name="Mondo S."/>
            <person name="Pangilinan J."/>
            <person name="Riley R."/>
            <person name="Labutti K."/>
            <person name="Andreopoulos B."/>
            <person name="Lipzen A."/>
            <person name="Chen C."/>
            <person name="Yanf M."/>
            <person name="Daum C."/>
            <person name="Ng V."/>
            <person name="Clum A."/>
            <person name="Steindorff A."/>
            <person name="Ohm R."/>
            <person name="Martin F."/>
            <person name="Silar P."/>
            <person name="Natvig D."/>
            <person name="Lalanne C."/>
            <person name="Gautier V."/>
            <person name="Ament-Velasquez S.L."/>
            <person name="Kruys A."/>
            <person name="Hutchinson M.I."/>
            <person name="Powell A.J."/>
            <person name="Barry K."/>
            <person name="Miller A.N."/>
            <person name="Grigoriev I.V."/>
            <person name="Debuchy R."/>
            <person name="Gladieux P."/>
            <person name="Thoren M.H."/>
            <person name="Johannesson H."/>
        </authorList>
    </citation>
    <scope>NUCLEOTIDE SEQUENCE</scope>
    <source>
        <strain evidence="2">SMH4131-1</strain>
    </source>
</reference>
<keyword evidence="3" id="KW-1185">Reference proteome</keyword>
<comment type="caution">
    <text evidence="2">The sequence shown here is derived from an EMBL/GenBank/DDBJ whole genome shotgun (WGS) entry which is preliminary data.</text>
</comment>
<organism evidence="2 3">
    <name type="scientific">Cercophora scortea</name>
    <dbReference type="NCBI Taxonomy" id="314031"/>
    <lineage>
        <taxon>Eukaryota</taxon>
        <taxon>Fungi</taxon>
        <taxon>Dikarya</taxon>
        <taxon>Ascomycota</taxon>
        <taxon>Pezizomycotina</taxon>
        <taxon>Sordariomycetes</taxon>
        <taxon>Sordariomycetidae</taxon>
        <taxon>Sordariales</taxon>
        <taxon>Lasiosphaeriaceae</taxon>
        <taxon>Cercophora</taxon>
    </lineage>
</organism>
<dbReference type="EMBL" id="JAUEPO010000002">
    <property type="protein sequence ID" value="KAK3333604.1"/>
    <property type="molecule type" value="Genomic_DNA"/>
</dbReference>
<reference evidence="2" key="1">
    <citation type="journal article" date="2023" name="Mol. Phylogenet. Evol.">
        <title>Genome-scale phylogeny and comparative genomics of the fungal order Sordariales.</title>
        <authorList>
            <person name="Hensen N."/>
            <person name="Bonometti L."/>
            <person name="Westerberg I."/>
            <person name="Brannstrom I.O."/>
            <person name="Guillou S."/>
            <person name="Cros-Aarteil S."/>
            <person name="Calhoun S."/>
            <person name="Haridas S."/>
            <person name="Kuo A."/>
            <person name="Mondo S."/>
            <person name="Pangilinan J."/>
            <person name="Riley R."/>
            <person name="LaButti K."/>
            <person name="Andreopoulos B."/>
            <person name="Lipzen A."/>
            <person name="Chen C."/>
            <person name="Yan M."/>
            <person name="Daum C."/>
            <person name="Ng V."/>
            <person name="Clum A."/>
            <person name="Steindorff A."/>
            <person name="Ohm R.A."/>
            <person name="Martin F."/>
            <person name="Silar P."/>
            <person name="Natvig D.O."/>
            <person name="Lalanne C."/>
            <person name="Gautier V."/>
            <person name="Ament-Velasquez S.L."/>
            <person name="Kruys A."/>
            <person name="Hutchinson M.I."/>
            <person name="Powell A.J."/>
            <person name="Barry K."/>
            <person name="Miller A.N."/>
            <person name="Grigoriev I.V."/>
            <person name="Debuchy R."/>
            <person name="Gladieux P."/>
            <person name="Hiltunen Thoren M."/>
            <person name="Johannesson H."/>
        </authorList>
    </citation>
    <scope>NUCLEOTIDE SEQUENCE</scope>
    <source>
        <strain evidence="2">SMH4131-1</strain>
    </source>
</reference>
<dbReference type="AlphaFoldDB" id="A0AAE0MJP8"/>
<feature type="region of interest" description="Disordered" evidence="1">
    <location>
        <begin position="1"/>
        <end position="34"/>
    </location>
</feature>
<accession>A0AAE0MJP8</accession>
<dbReference type="Proteomes" id="UP001286456">
    <property type="component" value="Unassembled WGS sequence"/>
</dbReference>
<evidence type="ECO:0000313" key="3">
    <source>
        <dbReference type="Proteomes" id="UP001286456"/>
    </source>
</evidence>
<protein>
    <submittedName>
        <fullName evidence="2">Uncharacterized protein</fullName>
    </submittedName>
</protein>
<evidence type="ECO:0000256" key="1">
    <source>
        <dbReference type="SAM" id="MobiDB-lite"/>
    </source>
</evidence>